<dbReference type="STRING" id="1702214.AL399_07620"/>
<keyword evidence="5 8" id="KW-0249">Electron transport</keyword>
<dbReference type="PANTHER" id="PTHR30586:SF0">
    <property type="entry name" value="ION-TRANSLOCATING OXIDOREDUCTASE COMPLEX SUBUNIT E"/>
    <property type="match status" value="1"/>
</dbReference>
<evidence type="ECO:0000313" key="9">
    <source>
        <dbReference type="EMBL" id="KQM08397.1"/>
    </source>
</evidence>
<sequence length="197" mass="20930">MAKSDFSVVINGLIKENPTFVLLLGMCPTLGTTSSAINGMSMGLATAFVLICSNVVIAAIKGVIPDKVRIPSFIVIIATFVTVVQMIMEAYVPALYKTLGLYIPLIVVNCIILGRAEAFAAKNNVFRSMLDGIGIGLGFTCSLTVLGALREFLGTGSMFGVSIFPSVYGPLLFVLAPGAFLVLGYLLLLFNRLVLKK</sequence>
<comment type="function">
    <text evidence="8">Part of a membrane-bound complex that couples electron transfer with translocation of ions across the membrane.</text>
</comment>
<evidence type="ECO:0000256" key="5">
    <source>
        <dbReference type="ARBA" id="ARBA00022982"/>
    </source>
</evidence>
<organism evidence="9 10">
    <name type="scientific">Candidatus [Bacteroides] periocalifornicus</name>
    <dbReference type="NCBI Taxonomy" id="1702214"/>
    <lineage>
        <taxon>Bacteria</taxon>
        <taxon>Pseudomonadati</taxon>
        <taxon>Bacteroidota</taxon>
    </lineage>
</organism>
<comment type="subunit">
    <text evidence="8">The complex is composed of six subunits: RnfA, RnfB, RnfC, RnfD, RnfE and RnfG.</text>
</comment>
<evidence type="ECO:0000256" key="7">
    <source>
        <dbReference type="ARBA" id="ARBA00023136"/>
    </source>
</evidence>
<keyword evidence="2 8" id="KW-0813">Transport</keyword>
<dbReference type="Pfam" id="PF02508">
    <property type="entry name" value="Rnf-Nqr"/>
    <property type="match status" value="1"/>
</dbReference>
<keyword evidence="10" id="KW-1185">Reference proteome</keyword>
<dbReference type="InterPro" id="IPR010968">
    <property type="entry name" value="RnfE"/>
</dbReference>
<dbReference type="AlphaFoldDB" id="A0A0Q4B659"/>
<feature type="transmembrane region" description="Helical" evidence="8">
    <location>
        <begin position="70"/>
        <end position="88"/>
    </location>
</feature>
<evidence type="ECO:0000256" key="3">
    <source>
        <dbReference type="ARBA" id="ARBA00022692"/>
    </source>
</evidence>
<dbReference type="NCBIfam" id="TIGR01948">
    <property type="entry name" value="rnfE"/>
    <property type="match status" value="1"/>
</dbReference>
<dbReference type="InterPro" id="IPR003667">
    <property type="entry name" value="NqrDE/RnfAE"/>
</dbReference>
<feature type="transmembrane region" description="Helical" evidence="8">
    <location>
        <begin position="94"/>
        <end position="116"/>
    </location>
</feature>
<evidence type="ECO:0000256" key="2">
    <source>
        <dbReference type="ARBA" id="ARBA00022448"/>
    </source>
</evidence>
<dbReference type="HAMAP" id="MF_00478">
    <property type="entry name" value="RsxE_RnfE"/>
    <property type="match status" value="1"/>
</dbReference>
<name>A0A0Q4B659_9BACT</name>
<comment type="subcellular location">
    <subcellularLocation>
        <location evidence="8">Cell membrane</location>
        <topology evidence="8">Multi-pass membrane protein</topology>
    </subcellularLocation>
    <subcellularLocation>
        <location evidence="1">Endomembrane system</location>
        <topology evidence="1">Multi-pass membrane protein</topology>
    </subcellularLocation>
</comment>
<gene>
    <name evidence="8" type="primary">rnfE</name>
    <name evidence="9" type="ORF">AL399_07620</name>
</gene>
<comment type="similarity">
    <text evidence="8">Belongs to the NqrDE/RnfAE family.</text>
</comment>
<feature type="transmembrane region" description="Helical" evidence="8">
    <location>
        <begin position="128"/>
        <end position="149"/>
    </location>
</feature>
<keyword evidence="7 8" id="KW-0472">Membrane</keyword>
<keyword evidence="6 8" id="KW-1133">Transmembrane helix</keyword>
<evidence type="ECO:0000256" key="6">
    <source>
        <dbReference type="ARBA" id="ARBA00022989"/>
    </source>
</evidence>
<proteinExistence type="inferred from homology"/>
<dbReference type="Proteomes" id="UP000054172">
    <property type="component" value="Unassembled WGS sequence"/>
</dbReference>
<reference evidence="9" key="1">
    <citation type="submission" date="2015-08" db="EMBL/GenBank/DDBJ databases">
        <title>Candidatus Bacteriodes Periocalifornicus.</title>
        <authorList>
            <person name="McLean J.S."/>
            <person name="Kelley S."/>
        </authorList>
    </citation>
    <scope>NUCLEOTIDE SEQUENCE [LARGE SCALE GENOMIC DNA]</scope>
    <source>
        <strain evidence="9">12B</strain>
    </source>
</reference>
<dbReference type="PANTHER" id="PTHR30586">
    <property type="entry name" value="ELECTRON TRANSPORT COMPLEX PROTEIN RNFE"/>
    <property type="match status" value="1"/>
</dbReference>
<accession>A0A0Q4B659</accession>
<keyword evidence="4 8" id="KW-1278">Translocase</keyword>
<dbReference type="GO" id="GO:0005886">
    <property type="term" value="C:plasma membrane"/>
    <property type="evidence" value="ECO:0007669"/>
    <property type="project" value="UniProtKB-SubCell"/>
</dbReference>
<comment type="caution">
    <text evidence="9">The sequence shown here is derived from an EMBL/GenBank/DDBJ whole genome shotgun (WGS) entry which is preliminary data.</text>
</comment>
<keyword evidence="8" id="KW-1003">Cell membrane</keyword>
<evidence type="ECO:0000256" key="4">
    <source>
        <dbReference type="ARBA" id="ARBA00022967"/>
    </source>
</evidence>
<protein>
    <recommendedName>
        <fullName evidence="8">Ion-translocating oxidoreductase complex subunit E</fullName>
        <ecNumber evidence="8">7.-.-.-</ecNumber>
    </recommendedName>
    <alternativeName>
        <fullName evidence="8">Rnf electron transport complex subunit E</fullName>
    </alternativeName>
</protein>
<evidence type="ECO:0000256" key="1">
    <source>
        <dbReference type="ARBA" id="ARBA00004127"/>
    </source>
</evidence>
<dbReference type="PIRSF" id="PIRSF006102">
    <property type="entry name" value="NQR_DE"/>
    <property type="match status" value="1"/>
</dbReference>
<feature type="transmembrane region" description="Helical" evidence="8">
    <location>
        <begin position="43"/>
        <end position="63"/>
    </location>
</feature>
<evidence type="ECO:0000313" key="10">
    <source>
        <dbReference type="Proteomes" id="UP000054172"/>
    </source>
</evidence>
<dbReference type="GO" id="GO:0022900">
    <property type="term" value="P:electron transport chain"/>
    <property type="evidence" value="ECO:0007669"/>
    <property type="project" value="UniProtKB-UniRule"/>
</dbReference>
<feature type="transmembrane region" description="Helical" evidence="8">
    <location>
        <begin position="169"/>
        <end position="190"/>
    </location>
</feature>
<evidence type="ECO:0000256" key="8">
    <source>
        <dbReference type="HAMAP-Rule" id="MF_00478"/>
    </source>
</evidence>
<dbReference type="PATRIC" id="fig|1702214.3.peg.1267"/>
<dbReference type="GO" id="GO:0012505">
    <property type="term" value="C:endomembrane system"/>
    <property type="evidence" value="ECO:0007669"/>
    <property type="project" value="UniProtKB-SubCell"/>
</dbReference>
<dbReference type="NCBIfam" id="NF009070">
    <property type="entry name" value="PRK12405.1"/>
    <property type="match status" value="1"/>
</dbReference>
<dbReference type="EC" id="7.-.-.-" evidence="8"/>
<dbReference type="EMBL" id="LIIK01000041">
    <property type="protein sequence ID" value="KQM08397.1"/>
    <property type="molecule type" value="Genomic_DNA"/>
</dbReference>
<keyword evidence="3 8" id="KW-0812">Transmembrane</keyword>